<name>A0A1Q2MF63_9BACT</name>
<reference evidence="2" key="1">
    <citation type="submission" date="2017-02" db="EMBL/GenBank/DDBJ databases">
        <title>Comparative genomics and description of representatives of a novel lineage of planctomycetes thriving in anoxic sediments.</title>
        <authorList>
            <person name="Spring S."/>
            <person name="Bunk B."/>
            <person name="Sproer C."/>
        </authorList>
    </citation>
    <scope>NUCLEOTIDE SEQUENCE [LARGE SCALE GENOMIC DNA]</scope>
    <source>
        <strain evidence="2">SM-Chi-D1</strain>
    </source>
</reference>
<dbReference type="STRING" id="1851148.SMSP2_01554"/>
<evidence type="ECO:0000313" key="2">
    <source>
        <dbReference type="Proteomes" id="UP000188181"/>
    </source>
</evidence>
<dbReference type="AlphaFoldDB" id="A0A1Q2MF63"/>
<accession>A0A1Q2MF63</accession>
<dbReference type="KEGG" id="pbas:SMSP2_01554"/>
<dbReference type="EMBL" id="CP019646">
    <property type="protein sequence ID" value="AQQ71188.1"/>
    <property type="molecule type" value="Genomic_DNA"/>
</dbReference>
<gene>
    <name evidence="1" type="ORF">SMSP2_01554</name>
</gene>
<organism evidence="1 2">
    <name type="scientific">Limihaloglobus sulfuriphilus</name>
    <dbReference type="NCBI Taxonomy" id="1851148"/>
    <lineage>
        <taxon>Bacteria</taxon>
        <taxon>Pseudomonadati</taxon>
        <taxon>Planctomycetota</taxon>
        <taxon>Phycisphaerae</taxon>
        <taxon>Sedimentisphaerales</taxon>
        <taxon>Sedimentisphaeraceae</taxon>
        <taxon>Limihaloglobus</taxon>
    </lineage>
</organism>
<keyword evidence="2" id="KW-1185">Reference proteome</keyword>
<dbReference type="Proteomes" id="UP000188181">
    <property type="component" value="Chromosome"/>
</dbReference>
<sequence>MKKKIKKDEWMSFASWLREYYPRTLYSKFRLKYMGELGCLTHEQTARAVYYTYPSAYKDYLFYKKYGALKATAVPDSQSIFD</sequence>
<protein>
    <submittedName>
        <fullName evidence="1">Uncharacterized protein</fullName>
    </submittedName>
</protein>
<proteinExistence type="predicted"/>
<dbReference type="RefSeq" id="WP_146683390.1">
    <property type="nucleotide sequence ID" value="NZ_CP019646.1"/>
</dbReference>
<evidence type="ECO:0000313" key="1">
    <source>
        <dbReference type="EMBL" id="AQQ71188.1"/>
    </source>
</evidence>